<gene>
    <name evidence="2" type="ORF">A8L58_04715</name>
    <name evidence="1" type="ORF">AXH35_03250</name>
</gene>
<dbReference type="AlphaFoldDB" id="A0AAC8YDG5"/>
<dbReference type="EMBL" id="CP014352">
    <property type="protein sequence ID" value="AMS04642.1"/>
    <property type="molecule type" value="Genomic_DNA"/>
</dbReference>
<name>A0AAC8YDG5_9ACTN</name>
<dbReference type="RefSeq" id="WP_062819058.1">
    <property type="nucleotide sequence ID" value="NZ_CP014352.1"/>
</dbReference>
<dbReference type="Proteomes" id="UP000075221">
    <property type="component" value="Chromosome"/>
</dbReference>
<evidence type="ECO:0000313" key="3">
    <source>
        <dbReference type="Proteomes" id="UP000075221"/>
    </source>
</evidence>
<keyword evidence="4" id="KW-1185">Reference proteome</keyword>
<dbReference type="Proteomes" id="UP000178666">
    <property type="component" value="Chromosome"/>
</dbReference>
<organism evidence="1 3">
    <name type="scientific">Acidipropionibacterium acidipropionici</name>
    <dbReference type="NCBI Taxonomy" id="1748"/>
    <lineage>
        <taxon>Bacteria</taxon>
        <taxon>Bacillati</taxon>
        <taxon>Actinomycetota</taxon>
        <taxon>Actinomycetes</taxon>
        <taxon>Propionibacteriales</taxon>
        <taxon>Propionibacteriaceae</taxon>
        <taxon>Acidipropionibacterium</taxon>
    </lineage>
</organism>
<accession>A0AAC8YDG5</accession>
<sequence>MSGTDVIAVIRSRLPPSLPGPDAWVTNFVTLPAGDPLTDDDRQLLTGHLDQIRVGSQVSICPDPTWWTALTDPPDRIWKAGGDDLAVASTGQLLDHIHRPARRRPRWPWHRKTRP</sequence>
<evidence type="ECO:0000313" key="1">
    <source>
        <dbReference type="EMBL" id="AMS04642.1"/>
    </source>
</evidence>
<reference evidence="1 3" key="2">
    <citation type="submission" date="2016-02" db="EMBL/GenBank/DDBJ databases">
        <title>Complete Genome Sequence of Propionibacterium acidipropionici ATCC 55737.</title>
        <authorList>
            <person name="Luna Flores C.H."/>
            <person name="Nielsen L.K."/>
            <person name="Marcellin E."/>
        </authorList>
    </citation>
    <scope>NUCLEOTIDE SEQUENCE [LARGE SCALE GENOMIC DNA]</scope>
    <source>
        <strain evidence="1 3">ATCC 55737</strain>
    </source>
</reference>
<dbReference type="EMBL" id="CP015970">
    <property type="protein sequence ID" value="AOZ46131.1"/>
    <property type="molecule type" value="Genomic_DNA"/>
</dbReference>
<evidence type="ECO:0000313" key="4">
    <source>
        <dbReference type="Proteomes" id="UP000178666"/>
    </source>
</evidence>
<protein>
    <submittedName>
        <fullName evidence="1">Uncharacterized protein</fullName>
    </submittedName>
</protein>
<proteinExistence type="predicted"/>
<reference evidence="2 4" key="1">
    <citation type="journal article" date="2016" name="Plant Dis.">
        <title>Improved production of propionic acid using genome shuffling.</title>
        <authorList>
            <person name="Luna-Flores C.H."/>
            <person name="Palfreyman R.W."/>
            <person name="Kromer J.O."/>
            <person name="Nielsen L.K."/>
            <person name="Marcellin E."/>
        </authorList>
    </citation>
    <scope>NUCLEOTIDE SEQUENCE [LARGE SCALE GENOMIC DNA]</scope>
    <source>
        <strain evidence="2 4">F3E8</strain>
    </source>
</reference>
<evidence type="ECO:0000313" key="2">
    <source>
        <dbReference type="EMBL" id="AOZ46131.1"/>
    </source>
</evidence>